<protein>
    <recommendedName>
        <fullName evidence="8">Beta-barrel assembly-enhancing protease</fullName>
        <ecNumber evidence="8">3.4.-.-</ecNumber>
    </recommendedName>
</protein>
<keyword evidence="7 8" id="KW-0482">Metalloprotease</keyword>
<dbReference type="GO" id="GO:0008270">
    <property type="term" value="F:zinc ion binding"/>
    <property type="evidence" value="ECO:0007669"/>
    <property type="project" value="UniProtKB-UniRule"/>
</dbReference>
<evidence type="ECO:0000256" key="7">
    <source>
        <dbReference type="ARBA" id="ARBA00023049"/>
    </source>
</evidence>
<dbReference type="Pfam" id="PF01435">
    <property type="entry name" value="Peptidase_M48"/>
    <property type="match status" value="1"/>
</dbReference>
<organism evidence="10 11">
    <name type="scientific">Morganella psychrotolerans</name>
    <dbReference type="NCBI Taxonomy" id="368603"/>
    <lineage>
        <taxon>Bacteria</taxon>
        <taxon>Pseudomonadati</taxon>
        <taxon>Pseudomonadota</taxon>
        <taxon>Gammaproteobacteria</taxon>
        <taxon>Enterobacterales</taxon>
        <taxon>Morganellaceae</taxon>
        <taxon>Morganella</taxon>
    </lineage>
</organism>
<dbReference type="Gene3D" id="3.30.2010.10">
    <property type="entry name" value="Metalloproteases ('zincins'), catalytic domain"/>
    <property type="match status" value="1"/>
</dbReference>
<feature type="chain" id="PRO_5009004296" description="Beta-barrel assembly-enhancing protease" evidence="8">
    <location>
        <begin position="28"/>
        <end position="487"/>
    </location>
</feature>
<sequence precursor="true">MNSFLKKPLAALLAVILTLPALPVAHAAIEDALPEIGTTAGGTLSIGQENLMGDFYLRMIRSSSPMVYDPVLLQYVNTLGQKLVANADAVKTPFNFFLIANPNINAFAFFGGNVVLHTSLFRYSLTESELASVMAHEIAHVTQRHLARMMEDQKNKAPLAWAATLGSILLLMTGTPVGAAAMTSTMAGIQQNMISFTQSNEQEADRIGMGTLSRSGFDPQGMPDFMTIMVDMSRYSSKPPEMLLTHPLPDSRLADARNRANQMARKNPPQSFDFLLARARAMSMYGGQPLRNATDQMIDNYSKGNNKEQMAADYARAILLYRDNKYDAASQILTKLLAAEPNNVWFIDVMTDVDIGLNKTQSAVARLESAIKRDPGNPVYRINLGNAYIQNKQYDKATKILRNYTFDYPSDPSGWDLLAEAGGKSGHRADELAARAEYQNLMGDFDGSVRSLTEASRQTKLGSYDQARYDARIDQIRQLQMQFKQFK</sequence>
<dbReference type="STRING" id="368603.AYY16_05910"/>
<reference evidence="10 11" key="1">
    <citation type="submission" date="2016-06" db="EMBL/GenBank/DDBJ databases">
        <authorList>
            <person name="Kjaerup R.B."/>
            <person name="Dalgaard T.S."/>
            <person name="Juul-Madsen H.R."/>
        </authorList>
    </citation>
    <scope>NUCLEOTIDE SEQUENCE [LARGE SCALE GENOMIC DNA]</scope>
    <source>
        <strain evidence="10 11">GCSL-Mp3</strain>
    </source>
</reference>
<evidence type="ECO:0000256" key="4">
    <source>
        <dbReference type="ARBA" id="ARBA00022764"/>
    </source>
</evidence>
<feature type="domain" description="Peptidase M48" evidence="9">
    <location>
        <begin position="75"/>
        <end position="259"/>
    </location>
</feature>
<keyword evidence="2 8" id="KW-0479">Metal-binding</keyword>
<evidence type="ECO:0000259" key="9">
    <source>
        <dbReference type="Pfam" id="PF01435"/>
    </source>
</evidence>
<dbReference type="InterPro" id="IPR011990">
    <property type="entry name" value="TPR-like_helical_dom_sf"/>
</dbReference>
<dbReference type="GO" id="GO:0004222">
    <property type="term" value="F:metalloendopeptidase activity"/>
    <property type="evidence" value="ECO:0007669"/>
    <property type="project" value="InterPro"/>
</dbReference>
<dbReference type="EMBL" id="LZEX01000001">
    <property type="protein sequence ID" value="OBU11584.1"/>
    <property type="molecule type" value="Genomic_DNA"/>
</dbReference>
<dbReference type="Pfam" id="PF14559">
    <property type="entry name" value="TPR_19"/>
    <property type="match status" value="1"/>
</dbReference>
<name>A0A1B8HQV6_9GAMM</name>
<dbReference type="GO" id="GO:0042597">
    <property type="term" value="C:periplasmic space"/>
    <property type="evidence" value="ECO:0007669"/>
    <property type="project" value="UniProtKB-SubCell"/>
</dbReference>
<comment type="similarity">
    <text evidence="8">Belongs to the peptidase M48 family. BepA subfamily.</text>
</comment>
<feature type="binding site" evidence="8">
    <location>
        <position position="140"/>
    </location>
    <ligand>
        <name>Zn(2+)</name>
        <dbReference type="ChEBI" id="CHEBI:29105"/>
        <note>catalytic</note>
    </ligand>
</feature>
<dbReference type="InterPro" id="IPR051156">
    <property type="entry name" value="Mito/Outer_Membr_Metalloprot"/>
</dbReference>
<dbReference type="PANTHER" id="PTHR22726">
    <property type="entry name" value="METALLOENDOPEPTIDASE OMA1"/>
    <property type="match status" value="1"/>
</dbReference>
<evidence type="ECO:0000256" key="6">
    <source>
        <dbReference type="ARBA" id="ARBA00022833"/>
    </source>
</evidence>
<dbReference type="GO" id="GO:0051603">
    <property type="term" value="P:proteolysis involved in protein catabolic process"/>
    <property type="evidence" value="ECO:0007669"/>
    <property type="project" value="TreeGrafter"/>
</dbReference>
<dbReference type="InterPro" id="IPR030873">
    <property type="entry name" value="Protease_BepA"/>
</dbReference>
<feature type="active site" evidence="8">
    <location>
        <position position="137"/>
    </location>
</feature>
<comment type="subcellular location">
    <subcellularLocation>
        <location evidence="8">Periplasm</location>
    </subcellularLocation>
</comment>
<keyword evidence="5 8" id="KW-0378">Hydrolase</keyword>
<evidence type="ECO:0000313" key="10">
    <source>
        <dbReference type="EMBL" id="OBU11584.1"/>
    </source>
</evidence>
<feature type="signal peptide" evidence="8">
    <location>
        <begin position="1"/>
        <end position="27"/>
    </location>
</feature>
<keyword evidence="4 8" id="KW-0574">Periplasm</keyword>
<feature type="binding site" evidence="8">
    <location>
        <position position="136"/>
    </location>
    <ligand>
        <name>Zn(2+)</name>
        <dbReference type="ChEBI" id="CHEBI:29105"/>
        <note>catalytic</note>
    </ligand>
</feature>
<dbReference type="InterPro" id="IPR001915">
    <property type="entry name" value="Peptidase_M48"/>
</dbReference>
<dbReference type="SUPFAM" id="SSF48452">
    <property type="entry name" value="TPR-like"/>
    <property type="match status" value="1"/>
</dbReference>
<evidence type="ECO:0000256" key="8">
    <source>
        <dbReference type="HAMAP-Rule" id="MF_00997"/>
    </source>
</evidence>
<evidence type="ECO:0000256" key="3">
    <source>
        <dbReference type="ARBA" id="ARBA00022729"/>
    </source>
</evidence>
<feature type="binding site" evidence="8">
    <location>
        <position position="201"/>
    </location>
    <ligand>
        <name>Zn(2+)</name>
        <dbReference type="ChEBI" id="CHEBI:29105"/>
        <note>catalytic</note>
    </ligand>
</feature>
<comment type="caution">
    <text evidence="10">The sequence shown here is derived from an EMBL/GenBank/DDBJ whole genome shotgun (WGS) entry which is preliminary data.</text>
</comment>
<dbReference type="HAMAP" id="MF_00997">
    <property type="entry name" value="Protease_BepA"/>
    <property type="match status" value="1"/>
</dbReference>
<proteinExistence type="inferred from homology"/>
<evidence type="ECO:0000256" key="2">
    <source>
        <dbReference type="ARBA" id="ARBA00022723"/>
    </source>
</evidence>
<evidence type="ECO:0000256" key="1">
    <source>
        <dbReference type="ARBA" id="ARBA00022670"/>
    </source>
</evidence>
<gene>
    <name evidence="8" type="primary">bepA</name>
    <name evidence="10" type="ORF">AYY17_02365</name>
</gene>
<dbReference type="RefSeq" id="WP_067420965.1">
    <property type="nucleotide sequence ID" value="NZ_CBCPID010000003.1"/>
</dbReference>
<dbReference type="PANTHER" id="PTHR22726:SF1">
    <property type="entry name" value="METALLOENDOPEPTIDASE OMA1, MITOCHONDRIAL"/>
    <property type="match status" value="1"/>
</dbReference>
<dbReference type="EC" id="3.4.-.-" evidence="8"/>
<evidence type="ECO:0000256" key="5">
    <source>
        <dbReference type="ARBA" id="ARBA00022801"/>
    </source>
</evidence>
<dbReference type="AlphaFoldDB" id="A0A1B8HQV6"/>
<dbReference type="Proteomes" id="UP000092247">
    <property type="component" value="Unassembled WGS sequence"/>
</dbReference>
<keyword evidence="3 8" id="KW-0732">Signal</keyword>
<evidence type="ECO:0000313" key="11">
    <source>
        <dbReference type="Proteomes" id="UP000092247"/>
    </source>
</evidence>
<keyword evidence="1 8" id="KW-0645">Protease</keyword>
<dbReference type="GO" id="GO:0016020">
    <property type="term" value="C:membrane"/>
    <property type="evidence" value="ECO:0007669"/>
    <property type="project" value="InterPro"/>
</dbReference>
<comment type="cofactor">
    <cofactor evidence="8">
        <name>Zn(2+)</name>
        <dbReference type="ChEBI" id="CHEBI:29105"/>
    </cofactor>
    <text evidence="8">Binds 1 zinc ion per subunit.</text>
</comment>
<feature type="active site" description="Proton donor" evidence="8">
    <location>
        <position position="205"/>
    </location>
</feature>
<accession>A0A1B8HQV6</accession>
<dbReference type="Gene3D" id="1.25.40.10">
    <property type="entry name" value="Tetratricopeptide repeat domain"/>
    <property type="match status" value="1"/>
</dbReference>
<comment type="function">
    <text evidence="8">Functions as both a chaperone and a metalloprotease. Maintains the integrity of the outer membrane by promoting either the assembly or the elimination of outer membrane proteins, depending on their folding state.</text>
</comment>
<keyword evidence="6 8" id="KW-0862">Zinc</keyword>